<dbReference type="Gene3D" id="3.30.450.20">
    <property type="entry name" value="PAS domain"/>
    <property type="match status" value="1"/>
</dbReference>
<evidence type="ECO:0000256" key="3">
    <source>
        <dbReference type="ARBA" id="ARBA00023125"/>
    </source>
</evidence>
<keyword evidence="7" id="KW-0472">Membrane</keyword>
<dbReference type="EMBL" id="JACDTQ010000823">
    <property type="protein sequence ID" value="KAF5925103.1"/>
    <property type="molecule type" value="Genomic_DNA"/>
</dbReference>
<evidence type="ECO:0000256" key="4">
    <source>
        <dbReference type="ARBA" id="ARBA00023163"/>
    </source>
</evidence>
<keyword evidence="5" id="KW-0539">Nucleus</keyword>
<dbReference type="GO" id="GO:0004879">
    <property type="term" value="F:nuclear receptor activity"/>
    <property type="evidence" value="ECO:0007669"/>
    <property type="project" value="TreeGrafter"/>
</dbReference>
<evidence type="ECO:0000313" key="9">
    <source>
        <dbReference type="Proteomes" id="UP000551758"/>
    </source>
</evidence>
<keyword evidence="9" id="KW-1185">Reference proteome</keyword>
<dbReference type="PANTHER" id="PTHR10649:SF9">
    <property type="entry name" value="ARYL HYDROCARBON RECEPTOR"/>
    <property type="match status" value="1"/>
</dbReference>
<accession>A0A7J7FAL5</accession>
<dbReference type="AlphaFoldDB" id="A0A7J7FAL5"/>
<feature type="compositionally biased region" description="Basic and acidic residues" evidence="6">
    <location>
        <begin position="11"/>
        <end position="25"/>
    </location>
</feature>
<keyword evidence="7" id="KW-0812">Transmembrane</keyword>
<evidence type="ECO:0000313" key="8">
    <source>
        <dbReference type="EMBL" id="KAF5925103.1"/>
    </source>
</evidence>
<protein>
    <submittedName>
        <fullName evidence="8">Uncharacterized protein</fullName>
    </submittedName>
</protein>
<feature type="region of interest" description="Disordered" evidence="6">
    <location>
        <begin position="1"/>
        <end position="39"/>
    </location>
</feature>
<reference evidence="8 9" key="1">
    <citation type="journal article" date="2020" name="Mol. Biol. Evol.">
        <title>Interspecific Gene Flow and the Evolution of Specialization in Black and White Rhinoceros.</title>
        <authorList>
            <person name="Moodley Y."/>
            <person name="Westbury M.V."/>
            <person name="Russo I.M."/>
            <person name="Gopalakrishnan S."/>
            <person name="Rakotoarivelo A."/>
            <person name="Olsen R.A."/>
            <person name="Prost S."/>
            <person name="Tunstall T."/>
            <person name="Ryder O.A."/>
            <person name="Dalen L."/>
            <person name="Bruford M.W."/>
        </authorList>
    </citation>
    <scope>NUCLEOTIDE SEQUENCE [LARGE SCALE GENOMIC DNA]</scope>
    <source>
        <strain evidence="8">SBR-YM</strain>
        <tissue evidence="8">Skin</tissue>
    </source>
</reference>
<evidence type="ECO:0000256" key="7">
    <source>
        <dbReference type="SAM" id="Phobius"/>
    </source>
</evidence>
<keyword evidence="7" id="KW-1133">Transmembrane helix</keyword>
<sequence>MQKTSNQSQLKESDRTLPSDRDPTIREFTPNGNRGQNSHRAKLREGLKRIGKFIFLALNGFVLAVIRDMLVFSASPTMEDSLGFPPPMCFICQLRCLQDNSFRFLAMNFQGRLKSPHGQNKKGKDGSLFLPSLAFMQLFPPTVWDVKGKNILEYTKAELCTGGSGY</sequence>
<keyword evidence="2" id="KW-0805">Transcription regulation</keyword>
<evidence type="ECO:0000256" key="1">
    <source>
        <dbReference type="ARBA" id="ARBA00004123"/>
    </source>
</evidence>
<dbReference type="GO" id="GO:0000976">
    <property type="term" value="F:transcription cis-regulatory region binding"/>
    <property type="evidence" value="ECO:0007669"/>
    <property type="project" value="TreeGrafter"/>
</dbReference>
<keyword evidence="4" id="KW-0804">Transcription</keyword>
<comment type="caution">
    <text evidence="8">The sequence shown here is derived from an EMBL/GenBank/DDBJ whole genome shotgun (WGS) entry which is preliminary data.</text>
</comment>
<proteinExistence type="predicted"/>
<evidence type="ECO:0000256" key="6">
    <source>
        <dbReference type="SAM" id="MobiDB-lite"/>
    </source>
</evidence>
<dbReference type="GO" id="GO:0034751">
    <property type="term" value="C:aryl hydrocarbon receptor complex"/>
    <property type="evidence" value="ECO:0007669"/>
    <property type="project" value="TreeGrafter"/>
</dbReference>
<evidence type="ECO:0000256" key="2">
    <source>
        <dbReference type="ARBA" id="ARBA00023015"/>
    </source>
</evidence>
<gene>
    <name evidence="8" type="ORF">HPG69_008780</name>
</gene>
<organism evidence="8 9">
    <name type="scientific">Diceros bicornis minor</name>
    <name type="common">South-central black rhinoceros</name>
    <dbReference type="NCBI Taxonomy" id="77932"/>
    <lineage>
        <taxon>Eukaryota</taxon>
        <taxon>Metazoa</taxon>
        <taxon>Chordata</taxon>
        <taxon>Craniata</taxon>
        <taxon>Vertebrata</taxon>
        <taxon>Euteleostomi</taxon>
        <taxon>Mammalia</taxon>
        <taxon>Eutheria</taxon>
        <taxon>Laurasiatheria</taxon>
        <taxon>Perissodactyla</taxon>
        <taxon>Rhinocerotidae</taxon>
        <taxon>Diceros</taxon>
    </lineage>
</organism>
<dbReference type="Proteomes" id="UP000551758">
    <property type="component" value="Unassembled WGS sequence"/>
</dbReference>
<dbReference type="GO" id="GO:0005634">
    <property type="term" value="C:nucleus"/>
    <property type="evidence" value="ECO:0007669"/>
    <property type="project" value="UniProtKB-SubCell"/>
</dbReference>
<dbReference type="PANTHER" id="PTHR10649">
    <property type="entry name" value="ARYL HYDROCARBON RECEPTOR"/>
    <property type="match status" value="1"/>
</dbReference>
<feature type="compositionally biased region" description="Polar residues" evidence="6">
    <location>
        <begin position="1"/>
        <end position="10"/>
    </location>
</feature>
<name>A0A7J7FAL5_DICBM</name>
<evidence type="ECO:0000256" key="5">
    <source>
        <dbReference type="ARBA" id="ARBA00023242"/>
    </source>
</evidence>
<keyword evidence="3" id="KW-0238">DNA-binding</keyword>
<feature type="transmembrane region" description="Helical" evidence="7">
    <location>
        <begin position="50"/>
        <end position="72"/>
    </location>
</feature>
<dbReference type="GO" id="GO:0006805">
    <property type="term" value="P:xenobiotic metabolic process"/>
    <property type="evidence" value="ECO:0007669"/>
    <property type="project" value="InterPro"/>
</dbReference>
<dbReference type="InterPro" id="IPR039091">
    <property type="entry name" value="AHR/AHRR"/>
</dbReference>
<comment type="subcellular location">
    <subcellularLocation>
        <location evidence="1">Nucleus</location>
    </subcellularLocation>
</comment>